<evidence type="ECO:0000313" key="2">
    <source>
        <dbReference type="EMBL" id="EFC99634.1"/>
    </source>
</evidence>
<protein>
    <recommendedName>
        <fullName evidence="1">DUF6273 domain-containing protein</fullName>
    </recommendedName>
</protein>
<dbReference type="EMBL" id="ACIO01000160">
    <property type="protein sequence ID" value="EFC99634.1"/>
    <property type="molecule type" value="Genomic_DNA"/>
</dbReference>
<organism evidence="2 3">
    <name type="scientific">Hungatella hathewayi DSM 13479</name>
    <dbReference type="NCBI Taxonomy" id="566550"/>
    <lineage>
        <taxon>Bacteria</taxon>
        <taxon>Bacillati</taxon>
        <taxon>Bacillota</taxon>
        <taxon>Clostridia</taxon>
        <taxon>Lachnospirales</taxon>
        <taxon>Lachnospiraceae</taxon>
        <taxon>Hungatella</taxon>
    </lineage>
</organism>
<dbReference type="Pfam" id="PF19789">
    <property type="entry name" value="DUF6273"/>
    <property type="match status" value="1"/>
</dbReference>
<name>D3AEX6_9FIRM</name>
<dbReference type="InterPro" id="IPR046240">
    <property type="entry name" value="DUF6273"/>
</dbReference>
<feature type="domain" description="DUF6273" evidence="1">
    <location>
        <begin position="114"/>
        <end position="254"/>
    </location>
</feature>
<dbReference type="HOGENOM" id="CLU_1132079_0_0_9"/>
<accession>D3AEX6</accession>
<dbReference type="AlphaFoldDB" id="D3AEX6"/>
<dbReference type="Proteomes" id="UP000004968">
    <property type="component" value="Unassembled WGS sequence"/>
</dbReference>
<sequence length="256" mass="29103">MTLGEEIINLTKRGIDVPTVERMYRKYIDLDEKGKSEGCYAIDLGPLFPTFDIGDTVRYCRADVEATLNLFRDTVHNPYSTLPADIKVGDKMMVPLGKLGNFTATVQKVTNNKVLFIFDDYVAKRPMNEDGGNAGGYSQSDLKKWIDSELYNMFPAVLKQRMTGLSIPTLGEICGWADKWDRDHIEADGDEQLPLMKQRRNRVAYYKNDCEFGWLRNATKKEFSSATCAFVDGIGFTGYDYASNSYGVRPEFWLVR</sequence>
<comment type="caution">
    <text evidence="2">The sequence shown here is derived from an EMBL/GenBank/DDBJ whole genome shotgun (WGS) entry which is preliminary data.</text>
</comment>
<proteinExistence type="predicted"/>
<evidence type="ECO:0000313" key="3">
    <source>
        <dbReference type="Proteomes" id="UP000004968"/>
    </source>
</evidence>
<evidence type="ECO:0000259" key="1">
    <source>
        <dbReference type="Pfam" id="PF19789"/>
    </source>
</evidence>
<gene>
    <name evidence="2" type="ORF">CLOSTHATH_02160</name>
</gene>
<reference evidence="2 3" key="1">
    <citation type="submission" date="2010-01" db="EMBL/GenBank/DDBJ databases">
        <authorList>
            <person name="Weinstock G."/>
            <person name="Sodergren E."/>
            <person name="Clifton S."/>
            <person name="Fulton L."/>
            <person name="Fulton B."/>
            <person name="Courtney L."/>
            <person name="Fronick C."/>
            <person name="Harrison M."/>
            <person name="Strong C."/>
            <person name="Farmer C."/>
            <person name="Delahaunty K."/>
            <person name="Markovic C."/>
            <person name="Hall O."/>
            <person name="Minx P."/>
            <person name="Tomlinson C."/>
            <person name="Mitreva M."/>
            <person name="Nelson J."/>
            <person name="Hou S."/>
            <person name="Wollam A."/>
            <person name="Pepin K.H."/>
            <person name="Johnson M."/>
            <person name="Bhonagiri V."/>
            <person name="Nash W.E."/>
            <person name="Warren W."/>
            <person name="Chinwalla A."/>
            <person name="Mardis E.R."/>
            <person name="Wilson R.K."/>
        </authorList>
    </citation>
    <scope>NUCLEOTIDE SEQUENCE [LARGE SCALE GENOMIC DNA]</scope>
    <source>
        <strain evidence="2 3">DSM 13479</strain>
    </source>
</reference>